<protein>
    <recommendedName>
        <fullName evidence="4">Secreted RxLR effector peptide protein</fullName>
    </recommendedName>
</protein>
<evidence type="ECO:0000256" key="1">
    <source>
        <dbReference type="SAM" id="SignalP"/>
    </source>
</evidence>
<feature type="chain" id="PRO_5041953382" description="Secreted RxLR effector peptide protein" evidence="1">
    <location>
        <begin position="26"/>
        <end position="190"/>
    </location>
</feature>
<accession>A0AAD5LSU7</accession>
<evidence type="ECO:0000313" key="3">
    <source>
        <dbReference type="Proteomes" id="UP001209570"/>
    </source>
</evidence>
<evidence type="ECO:0008006" key="4">
    <source>
        <dbReference type="Google" id="ProtNLM"/>
    </source>
</evidence>
<evidence type="ECO:0000313" key="2">
    <source>
        <dbReference type="EMBL" id="KAJ0408635.1"/>
    </source>
</evidence>
<proteinExistence type="predicted"/>
<dbReference type="PROSITE" id="PS51257">
    <property type="entry name" value="PROKAR_LIPOPROTEIN"/>
    <property type="match status" value="1"/>
</dbReference>
<dbReference type="AlphaFoldDB" id="A0AAD5LSU7"/>
<sequence length="190" mass="20867">MRLQFVWTAWLGAVLALAAQACASAGQINVAVDVDVVRAWLTVRAEASTMNSQVIGALRVLARAAPAPTRLMADPLEQWMLEQRQETSPVPIQGIVVSGVDETAEKWMCSILAGNVVHGIERLVAPQWLHDAAELDRRALRSAVTAAVAHIHEATLVQLAADVRSDERDAVFRAYQQLFTRCIDFKLSRM</sequence>
<reference evidence="2" key="1">
    <citation type="submission" date="2021-12" db="EMBL/GenBank/DDBJ databases">
        <title>Prjna785345.</title>
        <authorList>
            <person name="Rujirawat T."/>
            <person name="Krajaejun T."/>
        </authorList>
    </citation>
    <scope>NUCLEOTIDE SEQUENCE</scope>
    <source>
        <strain evidence="2">Pi057C3</strain>
    </source>
</reference>
<organism evidence="2 3">
    <name type="scientific">Pythium insidiosum</name>
    <name type="common">Pythiosis disease agent</name>
    <dbReference type="NCBI Taxonomy" id="114742"/>
    <lineage>
        <taxon>Eukaryota</taxon>
        <taxon>Sar</taxon>
        <taxon>Stramenopiles</taxon>
        <taxon>Oomycota</taxon>
        <taxon>Peronosporomycetes</taxon>
        <taxon>Pythiales</taxon>
        <taxon>Pythiaceae</taxon>
        <taxon>Pythium</taxon>
    </lineage>
</organism>
<comment type="caution">
    <text evidence="2">The sequence shown here is derived from an EMBL/GenBank/DDBJ whole genome shotgun (WGS) entry which is preliminary data.</text>
</comment>
<gene>
    <name evidence="2" type="ORF">P43SY_008982</name>
</gene>
<name>A0AAD5LSU7_PYTIN</name>
<keyword evidence="1" id="KW-0732">Signal</keyword>
<dbReference type="Proteomes" id="UP001209570">
    <property type="component" value="Unassembled WGS sequence"/>
</dbReference>
<keyword evidence="3" id="KW-1185">Reference proteome</keyword>
<feature type="signal peptide" evidence="1">
    <location>
        <begin position="1"/>
        <end position="25"/>
    </location>
</feature>
<dbReference type="EMBL" id="JAKCXM010000010">
    <property type="protein sequence ID" value="KAJ0408635.1"/>
    <property type="molecule type" value="Genomic_DNA"/>
</dbReference>